<feature type="compositionally biased region" description="Low complexity" evidence="1">
    <location>
        <begin position="239"/>
        <end position="260"/>
    </location>
</feature>
<gene>
    <name evidence="2" type="primary">NDAI0K01670</name>
    <name evidence="2" type="ordered locus">NDAI_0K01670</name>
</gene>
<dbReference type="HOGENOM" id="CLU_077200_0_0_1"/>
<dbReference type="Proteomes" id="UP000000689">
    <property type="component" value="Chromosome 11"/>
</dbReference>
<dbReference type="KEGG" id="ndi:NDAI_0K01670"/>
<dbReference type="OrthoDB" id="4070131at2759"/>
<dbReference type="InterPro" id="IPR031426">
    <property type="entry name" value="DUF4667"/>
</dbReference>
<sequence>MDTLSQTDNLNKPISAHLTIHYTQIPKTINNSNERNNKTHKNIKPNELYDNKDKISDKSNIRVIRTILNINPNKDSLVDQPSNTIHHHHQHHHNHHQNSNHNTKRHNSLSTNVHDLLQCVHDHSITRRASESNALNLKKNLQNDFTPRNKPKTNNNGIQYSNHLLQRTVSYASDNDNKIAYLPAIPSRGSFEKTFKRRGKLLPLDEIDKSLLDETYLKCKTCHINHSTLTSSAGSEIGSPLSTTSSSSSSSSASSSQSSLSDKESGRDSDLKISKHSSDSSSISNTGIVHNQKINVSCLCNNHHHRRNSVAVKFNKAIYKEF</sequence>
<evidence type="ECO:0000313" key="3">
    <source>
        <dbReference type="Proteomes" id="UP000000689"/>
    </source>
</evidence>
<dbReference type="RefSeq" id="XP_003672601.1">
    <property type="nucleotide sequence ID" value="XM_003672553.1"/>
</dbReference>
<name>G0WHU7_NAUDC</name>
<feature type="compositionally biased region" description="Basic residues" evidence="1">
    <location>
        <begin position="85"/>
        <end position="105"/>
    </location>
</feature>
<evidence type="ECO:0000256" key="1">
    <source>
        <dbReference type="SAM" id="MobiDB-lite"/>
    </source>
</evidence>
<proteinExistence type="predicted"/>
<protein>
    <submittedName>
        <fullName evidence="2">Uncharacterized protein</fullName>
    </submittedName>
</protein>
<dbReference type="GeneID" id="11497724"/>
<accession>G0WHU7</accession>
<feature type="region of interest" description="Disordered" evidence="1">
    <location>
        <begin position="29"/>
        <end position="51"/>
    </location>
</feature>
<feature type="region of interest" description="Disordered" evidence="1">
    <location>
        <begin position="79"/>
        <end position="105"/>
    </location>
</feature>
<feature type="compositionally biased region" description="Basic and acidic residues" evidence="1">
    <location>
        <begin position="261"/>
        <end position="278"/>
    </location>
</feature>
<dbReference type="Pfam" id="PF15700">
    <property type="entry name" value="DUF4667"/>
    <property type="match status" value="1"/>
</dbReference>
<dbReference type="OMA" id="CHINHST"/>
<evidence type="ECO:0000313" key="2">
    <source>
        <dbReference type="EMBL" id="CCD27358.1"/>
    </source>
</evidence>
<keyword evidence="3" id="KW-1185">Reference proteome</keyword>
<dbReference type="AlphaFoldDB" id="G0WHU7"/>
<dbReference type="eggNOG" id="ENOG502S7HD">
    <property type="taxonomic scope" value="Eukaryota"/>
</dbReference>
<dbReference type="EMBL" id="HE580277">
    <property type="protein sequence ID" value="CCD27358.1"/>
    <property type="molecule type" value="Genomic_DNA"/>
</dbReference>
<organism evidence="2 3">
    <name type="scientific">Naumovozyma dairenensis (strain ATCC 10597 / BCRC 20456 / CBS 421 / NBRC 0211 / NRRL Y-12639)</name>
    <name type="common">Saccharomyces dairenensis</name>
    <dbReference type="NCBI Taxonomy" id="1071378"/>
    <lineage>
        <taxon>Eukaryota</taxon>
        <taxon>Fungi</taxon>
        <taxon>Dikarya</taxon>
        <taxon>Ascomycota</taxon>
        <taxon>Saccharomycotina</taxon>
        <taxon>Saccharomycetes</taxon>
        <taxon>Saccharomycetales</taxon>
        <taxon>Saccharomycetaceae</taxon>
        <taxon>Naumovozyma</taxon>
    </lineage>
</organism>
<reference evidence="2 3" key="1">
    <citation type="journal article" date="2011" name="Proc. Natl. Acad. Sci. U.S.A.">
        <title>Evolutionary erosion of yeast sex chromosomes by mating-type switching accidents.</title>
        <authorList>
            <person name="Gordon J.L."/>
            <person name="Armisen D."/>
            <person name="Proux-Wera E."/>
            <person name="Oheigeartaigh S.S."/>
            <person name="Byrne K.P."/>
            <person name="Wolfe K.H."/>
        </authorList>
    </citation>
    <scope>NUCLEOTIDE SEQUENCE [LARGE SCALE GENOMIC DNA]</scope>
    <source>
        <strain evidence="3">ATCC 10597 / BCRC 20456 / CBS 421 / NBRC 0211 / NRRL Y-12639</strain>
    </source>
</reference>
<feature type="region of interest" description="Disordered" evidence="1">
    <location>
        <begin position="231"/>
        <end position="286"/>
    </location>
</feature>